<dbReference type="Gene3D" id="1.10.287.130">
    <property type="match status" value="1"/>
</dbReference>
<reference evidence="11 12" key="1">
    <citation type="journal article" date="2018" name="Nat. Biotechnol.">
        <title>A standardized bacterial taxonomy based on genome phylogeny substantially revises the tree of life.</title>
        <authorList>
            <person name="Parks D.H."/>
            <person name="Chuvochina M."/>
            <person name="Waite D.W."/>
            <person name="Rinke C."/>
            <person name="Skarshewski A."/>
            <person name="Chaumeil P.A."/>
            <person name="Hugenholtz P."/>
        </authorList>
    </citation>
    <scope>NUCLEOTIDE SEQUENCE [LARGE SCALE GENOMIC DNA]</scope>
    <source>
        <strain evidence="11">UBA8672</strain>
    </source>
</reference>
<dbReference type="AlphaFoldDB" id="A0A3D5QCY5"/>
<dbReference type="InterPro" id="IPR035965">
    <property type="entry name" value="PAS-like_dom_sf"/>
</dbReference>
<feature type="non-terminal residue" evidence="11">
    <location>
        <position position="542"/>
    </location>
</feature>
<evidence type="ECO:0000259" key="8">
    <source>
        <dbReference type="PROSITE" id="PS50109"/>
    </source>
</evidence>
<dbReference type="EMBL" id="DPPF01000176">
    <property type="protein sequence ID" value="HCW93715.1"/>
    <property type="molecule type" value="Genomic_DNA"/>
</dbReference>
<dbReference type="InterPro" id="IPR036890">
    <property type="entry name" value="HATPase_C_sf"/>
</dbReference>
<comment type="caution">
    <text evidence="11">The sequence shown here is derived from an EMBL/GenBank/DDBJ whole genome shotgun (WGS) entry which is preliminary data.</text>
</comment>
<sequence>MPLGSIYLDSNGNILETNRAFAEIMGSSVNKINKLNIYDFNNKEAINASNETLTSGLGTYEGWYTSVTSNKTIYAKATSEGIYDEKGKVSSIIAVAEDNTESYYKEKELEKLANIFRDSINEIYIFDADSFRFIDANRSALENVRYTIDELRQLTPLDIKFDISKEDFEQIVNPLKTGEKKKVDFTTYHYRSDGSKYPVDVHLQLMEFEEPVFVAFAYDVTEKKEMESRFQNIFNFIDDSINIIDTEGNILNTNRQGLKQYGYSFDEITKMNIRDIRAERFSPDVKTVISDIVKKGSVIYELEHKRKDGSVFPVEINATYIQYEGKPAILNVIRDITERKRGEKEREELTRQITQTQKLEAVGQLAGGIAHDFNNFLAGIMAYIDILVRSKNLDKNEKEYLSHMMQLSERSAKLVQNMMAFSRKQVSIPQVVDINNQLGINKKLYKKMIKENISLTVNYYSQPVYVKVDPVQLDQVVLNLISNARDAIEESGNISITVSKASSSEILKHSESIKTESNDYCLIEVTDDGSGMDEETAKRIFE</sequence>
<dbReference type="PANTHER" id="PTHR43065">
    <property type="entry name" value="SENSOR HISTIDINE KINASE"/>
    <property type="match status" value="1"/>
</dbReference>
<dbReference type="NCBIfam" id="TIGR00229">
    <property type="entry name" value="sensory_box"/>
    <property type="match status" value="3"/>
</dbReference>
<dbReference type="InterPro" id="IPR001610">
    <property type="entry name" value="PAC"/>
</dbReference>
<proteinExistence type="predicted"/>
<feature type="domain" description="PAC" evidence="10">
    <location>
        <begin position="298"/>
        <end position="348"/>
    </location>
</feature>
<dbReference type="GO" id="GO:0000155">
    <property type="term" value="F:phosphorelay sensor kinase activity"/>
    <property type="evidence" value="ECO:0007669"/>
    <property type="project" value="InterPro"/>
</dbReference>
<dbReference type="InterPro" id="IPR003594">
    <property type="entry name" value="HATPase_dom"/>
</dbReference>
<evidence type="ECO:0000313" key="11">
    <source>
        <dbReference type="EMBL" id="HCW93715.1"/>
    </source>
</evidence>
<feature type="domain" description="PAC" evidence="10">
    <location>
        <begin position="58"/>
        <end position="111"/>
    </location>
</feature>
<evidence type="ECO:0000313" key="12">
    <source>
        <dbReference type="Proteomes" id="UP000262325"/>
    </source>
</evidence>
<evidence type="ECO:0000259" key="10">
    <source>
        <dbReference type="PROSITE" id="PS50113"/>
    </source>
</evidence>
<dbReference type="PROSITE" id="PS50112">
    <property type="entry name" value="PAS"/>
    <property type="match status" value="1"/>
</dbReference>
<evidence type="ECO:0000256" key="2">
    <source>
        <dbReference type="ARBA" id="ARBA00012438"/>
    </source>
</evidence>
<evidence type="ECO:0000256" key="1">
    <source>
        <dbReference type="ARBA" id="ARBA00000085"/>
    </source>
</evidence>
<evidence type="ECO:0000256" key="3">
    <source>
        <dbReference type="ARBA" id="ARBA00022679"/>
    </source>
</evidence>
<evidence type="ECO:0000256" key="5">
    <source>
        <dbReference type="ARBA" id="ARBA00022777"/>
    </source>
</evidence>
<dbReference type="InterPro" id="IPR005467">
    <property type="entry name" value="His_kinase_dom"/>
</dbReference>
<dbReference type="CDD" id="cd00082">
    <property type="entry name" value="HisKA"/>
    <property type="match status" value="1"/>
</dbReference>
<dbReference type="EC" id="2.7.13.3" evidence="2"/>
<organism evidence="11 12">
    <name type="scientific">Flexistipes sinusarabici</name>
    <dbReference type="NCBI Taxonomy" id="2352"/>
    <lineage>
        <taxon>Bacteria</taxon>
        <taxon>Pseudomonadati</taxon>
        <taxon>Deferribacterota</taxon>
        <taxon>Deferribacteres</taxon>
        <taxon>Deferribacterales</taxon>
        <taxon>Flexistipitaceae</taxon>
        <taxon>Flexistipes</taxon>
    </lineage>
</organism>
<dbReference type="Pfam" id="PF13426">
    <property type="entry name" value="PAS_9"/>
    <property type="match status" value="3"/>
</dbReference>
<dbReference type="SUPFAM" id="SSF55785">
    <property type="entry name" value="PYP-like sensor domain (PAS domain)"/>
    <property type="match status" value="3"/>
</dbReference>
<evidence type="ECO:0000259" key="9">
    <source>
        <dbReference type="PROSITE" id="PS50112"/>
    </source>
</evidence>
<keyword evidence="4" id="KW-0547">Nucleotide-binding</keyword>
<evidence type="ECO:0000256" key="4">
    <source>
        <dbReference type="ARBA" id="ARBA00022741"/>
    </source>
</evidence>
<dbReference type="Proteomes" id="UP000262325">
    <property type="component" value="Unassembled WGS sequence"/>
</dbReference>
<feature type="domain" description="PAS" evidence="9">
    <location>
        <begin position="226"/>
        <end position="296"/>
    </location>
</feature>
<feature type="domain" description="Histidine kinase" evidence="8">
    <location>
        <begin position="368"/>
        <end position="542"/>
    </location>
</feature>
<dbReference type="Pfam" id="PF00512">
    <property type="entry name" value="HisKA"/>
    <property type="match status" value="1"/>
</dbReference>
<dbReference type="InterPro" id="IPR000014">
    <property type="entry name" value="PAS"/>
</dbReference>
<keyword evidence="6" id="KW-0067">ATP-binding</keyword>
<dbReference type="PANTHER" id="PTHR43065:SF46">
    <property type="entry name" value="C4-DICARBOXYLATE TRANSPORT SENSOR PROTEIN DCTB"/>
    <property type="match status" value="1"/>
</dbReference>
<evidence type="ECO:0000256" key="6">
    <source>
        <dbReference type="ARBA" id="ARBA00022840"/>
    </source>
</evidence>
<dbReference type="Pfam" id="PF02518">
    <property type="entry name" value="HATPase_c"/>
    <property type="match status" value="1"/>
</dbReference>
<dbReference type="Gene3D" id="3.30.565.10">
    <property type="entry name" value="Histidine kinase-like ATPase, C-terminal domain"/>
    <property type="match status" value="1"/>
</dbReference>
<dbReference type="SUPFAM" id="SSF55874">
    <property type="entry name" value="ATPase domain of HSP90 chaperone/DNA topoisomerase II/histidine kinase"/>
    <property type="match status" value="1"/>
</dbReference>
<dbReference type="SMART" id="SM00091">
    <property type="entry name" value="PAS"/>
    <property type="match status" value="3"/>
</dbReference>
<dbReference type="SMART" id="SM00388">
    <property type="entry name" value="HisKA"/>
    <property type="match status" value="1"/>
</dbReference>
<dbReference type="CDD" id="cd00130">
    <property type="entry name" value="PAS"/>
    <property type="match status" value="3"/>
</dbReference>
<keyword evidence="5" id="KW-0418">Kinase</keyword>
<dbReference type="GO" id="GO:0005524">
    <property type="term" value="F:ATP binding"/>
    <property type="evidence" value="ECO:0007669"/>
    <property type="project" value="UniProtKB-KW"/>
</dbReference>
<comment type="catalytic activity">
    <reaction evidence="1">
        <text>ATP + protein L-histidine = ADP + protein N-phospho-L-histidine.</text>
        <dbReference type="EC" id="2.7.13.3"/>
    </reaction>
</comment>
<keyword evidence="7" id="KW-0902">Two-component regulatory system</keyword>
<accession>A0A3D5QCY5</accession>
<protein>
    <recommendedName>
        <fullName evidence="2">histidine kinase</fullName>
        <ecNumber evidence="2">2.7.13.3</ecNumber>
    </recommendedName>
</protein>
<dbReference type="InterPro" id="IPR003661">
    <property type="entry name" value="HisK_dim/P_dom"/>
</dbReference>
<dbReference type="PROSITE" id="PS50113">
    <property type="entry name" value="PAC"/>
    <property type="match status" value="2"/>
</dbReference>
<gene>
    <name evidence="11" type="ORF">DHM44_08525</name>
</gene>
<name>A0A3D5QCY5_FLESI</name>
<evidence type="ECO:0000256" key="7">
    <source>
        <dbReference type="ARBA" id="ARBA00023012"/>
    </source>
</evidence>
<keyword evidence="3" id="KW-0808">Transferase</keyword>
<dbReference type="InterPro" id="IPR000700">
    <property type="entry name" value="PAS-assoc_C"/>
</dbReference>
<dbReference type="SMART" id="SM00086">
    <property type="entry name" value="PAC"/>
    <property type="match status" value="3"/>
</dbReference>
<dbReference type="PROSITE" id="PS50109">
    <property type="entry name" value="HIS_KIN"/>
    <property type="match status" value="1"/>
</dbReference>
<dbReference type="Gene3D" id="3.30.450.20">
    <property type="entry name" value="PAS domain"/>
    <property type="match status" value="3"/>
</dbReference>